<dbReference type="SUPFAM" id="SSF51556">
    <property type="entry name" value="Metallo-dependent hydrolases"/>
    <property type="match status" value="1"/>
</dbReference>
<dbReference type="InterPro" id="IPR006680">
    <property type="entry name" value="Amidohydro-rel"/>
</dbReference>
<evidence type="ECO:0000259" key="2">
    <source>
        <dbReference type="Pfam" id="PF01979"/>
    </source>
</evidence>
<evidence type="ECO:0000313" key="3">
    <source>
        <dbReference type="EMBL" id="KAJ4307430.1"/>
    </source>
</evidence>
<dbReference type="GO" id="GO:0016810">
    <property type="term" value="F:hydrolase activity, acting on carbon-nitrogen (but not peptide) bonds"/>
    <property type="evidence" value="ECO:0007669"/>
    <property type="project" value="InterPro"/>
</dbReference>
<gene>
    <name evidence="3" type="ORF">N0V84_012742</name>
</gene>
<dbReference type="InterPro" id="IPR032466">
    <property type="entry name" value="Metal_Hydrolase"/>
</dbReference>
<dbReference type="Proteomes" id="UP001140502">
    <property type="component" value="Unassembled WGS sequence"/>
</dbReference>
<dbReference type="Gene3D" id="3.20.20.140">
    <property type="entry name" value="Metal-dependent hydrolases"/>
    <property type="match status" value="1"/>
</dbReference>
<evidence type="ECO:0000313" key="4">
    <source>
        <dbReference type="Proteomes" id="UP001140502"/>
    </source>
</evidence>
<organism evidence="3 4">
    <name type="scientific">Fusarium piperis</name>
    <dbReference type="NCBI Taxonomy" id="1435070"/>
    <lineage>
        <taxon>Eukaryota</taxon>
        <taxon>Fungi</taxon>
        <taxon>Dikarya</taxon>
        <taxon>Ascomycota</taxon>
        <taxon>Pezizomycotina</taxon>
        <taxon>Sordariomycetes</taxon>
        <taxon>Hypocreomycetidae</taxon>
        <taxon>Hypocreales</taxon>
        <taxon>Nectriaceae</taxon>
        <taxon>Fusarium</taxon>
        <taxon>Fusarium solani species complex</taxon>
    </lineage>
</organism>
<dbReference type="InterPro" id="IPR050287">
    <property type="entry name" value="MTA/SAH_deaminase"/>
</dbReference>
<keyword evidence="4" id="KW-1185">Reference proteome</keyword>
<dbReference type="AlphaFoldDB" id="A0A9W8T9Q5"/>
<name>A0A9W8T9Q5_9HYPO</name>
<proteinExistence type="predicted"/>
<dbReference type="OrthoDB" id="194468at2759"/>
<dbReference type="PANTHER" id="PTHR43794:SF11">
    <property type="entry name" value="AMIDOHYDROLASE-RELATED DOMAIN-CONTAINING PROTEIN"/>
    <property type="match status" value="1"/>
</dbReference>
<comment type="caution">
    <text evidence="3">The sequence shown here is derived from an EMBL/GenBank/DDBJ whole genome shotgun (WGS) entry which is preliminary data.</text>
</comment>
<dbReference type="EMBL" id="JAPEUR010000785">
    <property type="protein sequence ID" value="KAJ4307430.1"/>
    <property type="molecule type" value="Genomic_DNA"/>
</dbReference>
<dbReference type="SUPFAM" id="SSF51338">
    <property type="entry name" value="Composite domain of metallo-dependent hydrolases"/>
    <property type="match status" value="1"/>
</dbReference>
<feature type="domain" description="Amidohydrolase-related" evidence="2">
    <location>
        <begin position="61"/>
        <end position="425"/>
    </location>
</feature>
<evidence type="ECO:0000256" key="1">
    <source>
        <dbReference type="ARBA" id="ARBA00022801"/>
    </source>
</evidence>
<keyword evidence="1" id="KW-0378">Hydrolase</keyword>
<accession>A0A9W8T9Q5</accession>
<dbReference type="Gene3D" id="2.30.40.10">
    <property type="entry name" value="Urease, subunit C, domain 1"/>
    <property type="match status" value="1"/>
</dbReference>
<dbReference type="InterPro" id="IPR011059">
    <property type="entry name" value="Metal-dep_hydrolase_composite"/>
</dbReference>
<reference evidence="3" key="1">
    <citation type="submission" date="2022-10" db="EMBL/GenBank/DDBJ databases">
        <title>Tapping the CABI collections for fungal endophytes: first genome assemblies for Collariella, Neodidymelliopsis, Ascochyta clinopodiicola, Didymella pomorum, Didymosphaeria variabile, Neocosmospora piperis and Neocucurbitaria cava.</title>
        <authorList>
            <person name="Hill R."/>
        </authorList>
    </citation>
    <scope>NUCLEOTIDE SEQUENCE</scope>
    <source>
        <strain evidence="3">IMI 366586</strain>
    </source>
</reference>
<sequence length="500" mass="54124">MSASGNPILLRNGLLLIHDSDGHVRPRRSDILIEGDRIAKIDDNIETSAEDVRVIDCEGKIVSPGFISTHHHVWQTQLKGKHANHNLIEYLAIAALCGEFYSVEDAFWGELSGALEAIDGGITTVLDHAHLSGHEDHPRAMIQALASSGLRAVFCYCVPRTVPSMNPVQFMDDYLSPTVLESWKSLRTLTGATNDRVQLGFSADNMYLPQEELKKLFHELRTAGAKIITSHGTSGIAFNNAPSVLQILEHHGLLGSDVLVSHATFPKETDARALKEHNVSISTTPNTELQMGTPPLALHPDFERNASLGLDCHSWGVSYMPDQMRMLLQHARNERAAELRDSGKWSRLTGFSAEQVFNLGTISGAKAMGMAGEVGQIASGAKADLVIFGTTSPTMLAAAEEDPVAAIVLHSSVRDVETVIVNGVVRKDGGELLPVAVAKGVLGPDDFGFEGTSLHWDAIAKAVLKSRHRIMEKFGGLDLPSVVKDLMAVAHMNVEALVEK</sequence>
<dbReference type="Pfam" id="PF01979">
    <property type="entry name" value="Amidohydro_1"/>
    <property type="match status" value="1"/>
</dbReference>
<dbReference type="PANTHER" id="PTHR43794">
    <property type="entry name" value="AMINOHYDROLASE SSNA-RELATED"/>
    <property type="match status" value="1"/>
</dbReference>
<protein>
    <recommendedName>
        <fullName evidence="2">Amidohydrolase-related domain-containing protein</fullName>
    </recommendedName>
</protein>